<keyword evidence="3" id="KW-1185">Reference proteome</keyword>
<evidence type="ECO:0000256" key="1">
    <source>
        <dbReference type="SAM" id="MobiDB-lite"/>
    </source>
</evidence>
<gene>
    <name evidence="2" type="ORF">FOZ63_022152</name>
</gene>
<dbReference type="EMBL" id="JABANO010035924">
    <property type="protein sequence ID" value="KAF4702664.1"/>
    <property type="molecule type" value="Genomic_DNA"/>
</dbReference>
<comment type="caution">
    <text evidence="2">The sequence shown here is derived from an EMBL/GenBank/DDBJ whole genome shotgun (WGS) entry which is preliminary data.</text>
</comment>
<accession>A0A7J6Q2C3</accession>
<feature type="compositionally biased region" description="Polar residues" evidence="1">
    <location>
        <begin position="262"/>
        <end position="273"/>
    </location>
</feature>
<feature type="compositionally biased region" description="Basic and acidic residues" evidence="1">
    <location>
        <begin position="327"/>
        <end position="348"/>
    </location>
</feature>
<proteinExistence type="predicted"/>
<sequence length="356" mass="39457">MIRAHKPIGRVTYDYNGGWIIRSYSLPSHKAIHNIRLEGENFGKHTPSIILTKEEYDQNTTTRGHVMSPAGPGQRSMMSPDQLHSESASFAHCKTASTYAMDIGTTVTGRRHHGKRRHHSCDRLECFDFGVTRKNNHFSKMDKLTRSDPYYLQPRLAITNNSVNIVILVEGGRQLGQQLTNFFLSLCFLRGSYPETNPEATEALIPVNDTTATLPDYGAKDCDATTTAASLPQTNPPEADIDSAVGGNLPRPRGDHHPPPSTCGSSTVTTSPEAYQPLGPGHRRNRQTMEFSGIPTPTISDAGSDDEYIDRDPESDKVSSGSSGTSEKLERMREEGRKRVEARKRQEMMNHTTTCQ</sequence>
<feature type="region of interest" description="Disordered" evidence="1">
    <location>
        <begin position="59"/>
        <end position="80"/>
    </location>
</feature>
<dbReference type="Proteomes" id="UP000553632">
    <property type="component" value="Unassembled WGS sequence"/>
</dbReference>
<dbReference type="AlphaFoldDB" id="A0A7J6Q2C3"/>
<protein>
    <submittedName>
        <fullName evidence="2">Uncharacterized protein</fullName>
    </submittedName>
</protein>
<reference evidence="2 3" key="1">
    <citation type="submission" date="2020-04" db="EMBL/GenBank/DDBJ databases">
        <title>Perkinsus olseni comparative genomics.</title>
        <authorList>
            <person name="Bogema D.R."/>
        </authorList>
    </citation>
    <scope>NUCLEOTIDE SEQUENCE [LARGE SCALE GENOMIC DNA]</scope>
    <source>
        <strain evidence="2 3">ATCC PRA-207</strain>
    </source>
</reference>
<feature type="region of interest" description="Disordered" evidence="1">
    <location>
        <begin position="227"/>
        <end position="356"/>
    </location>
</feature>
<evidence type="ECO:0000313" key="3">
    <source>
        <dbReference type="Proteomes" id="UP000553632"/>
    </source>
</evidence>
<organism evidence="2 3">
    <name type="scientific">Perkinsus olseni</name>
    <name type="common">Perkinsus atlanticus</name>
    <dbReference type="NCBI Taxonomy" id="32597"/>
    <lineage>
        <taxon>Eukaryota</taxon>
        <taxon>Sar</taxon>
        <taxon>Alveolata</taxon>
        <taxon>Perkinsozoa</taxon>
        <taxon>Perkinsea</taxon>
        <taxon>Perkinsida</taxon>
        <taxon>Perkinsidae</taxon>
        <taxon>Perkinsus</taxon>
    </lineage>
</organism>
<name>A0A7J6Q2C3_PEROL</name>
<evidence type="ECO:0000313" key="2">
    <source>
        <dbReference type="EMBL" id="KAF4702664.1"/>
    </source>
</evidence>